<dbReference type="InterPro" id="IPR023298">
    <property type="entry name" value="ATPase_P-typ_TM_dom_sf"/>
</dbReference>
<dbReference type="GO" id="GO:0005391">
    <property type="term" value="F:P-type sodium:potassium-exchanging transporter activity"/>
    <property type="evidence" value="ECO:0007669"/>
    <property type="project" value="TreeGrafter"/>
</dbReference>
<dbReference type="EMBL" id="CAJEWN010001950">
    <property type="protein sequence ID" value="CAD2201090.1"/>
    <property type="molecule type" value="Genomic_DNA"/>
</dbReference>
<name>A0A6V7XP35_MELEN</name>
<accession>A0A6V7XP35</accession>
<evidence type="ECO:0000313" key="6">
    <source>
        <dbReference type="Proteomes" id="UP000580250"/>
    </source>
</evidence>
<evidence type="ECO:0000259" key="4">
    <source>
        <dbReference type="Pfam" id="PF00689"/>
    </source>
</evidence>
<dbReference type="InterPro" id="IPR006068">
    <property type="entry name" value="ATPase_P-typ_cation-transptr_C"/>
</dbReference>
<dbReference type="SUPFAM" id="SSF81665">
    <property type="entry name" value="Calcium ATPase, transmembrane domain M"/>
    <property type="match status" value="1"/>
</dbReference>
<feature type="transmembrane region" description="Helical" evidence="3">
    <location>
        <begin position="179"/>
        <end position="195"/>
    </location>
</feature>
<protein>
    <recommendedName>
        <fullName evidence="4">Cation-transporting P-type ATPase C-terminal domain-containing protein</fullName>
    </recommendedName>
</protein>
<dbReference type="OrthoDB" id="3352408at2759"/>
<dbReference type="Gene3D" id="1.20.1110.10">
    <property type="entry name" value="Calcium-transporting ATPase, transmembrane domain"/>
    <property type="match status" value="1"/>
</dbReference>
<dbReference type="AlphaFoldDB" id="A0A6V7XP35"/>
<keyword evidence="3" id="KW-1133">Transmembrane helix</keyword>
<comment type="subcellular location">
    <subcellularLocation>
        <location evidence="1">Cell membrane</location>
        <topology evidence="1">Multi-pass membrane protein</topology>
    </subcellularLocation>
</comment>
<dbReference type="GO" id="GO:1990573">
    <property type="term" value="P:potassium ion import across plasma membrane"/>
    <property type="evidence" value="ECO:0007669"/>
    <property type="project" value="TreeGrafter"/>
</dbReference>
<sequence>MFCLHELPPAISLAYESPERDIMKVPPRNRNTELVSSRLLLYSYLFSGTFITIGCVASYLSVYWYNKISPLNLLYTSERYWHYESANLTIIGPNSKEISFDNLEQIRIRRQAAAAWQITLVMSQVFHLYMCTTRRISIFQHGITNLVSIFAVIIEILLLNLFVYTPAFQYLMDIQSPPLFVWLFAPIVGLYLLVFNETRKYFIRNHPRNRIVNLLKF</sequence>
<feature type="domain" description="Cation-transporting P-type ATPase C-terminal" evidence="4">
    <location>
        <begin position="6"/>
        <end position="202"/>
    </location>
</feature>
<feature type="transmembrane region" description="Helical" evidence="3">
    <location>
        <begin position="39"/>
        <end position="65"/>
    </location>
</feature>
<keyword evidence="2" id="KW-1003">Cell membrane</keyword>
<dbReference type="Proteomes" id="UP000580250">
    <property type="component" value="Unassembled WGS sequence"/>
</dbReference>
<keyword evidence="3" id="KW-0812">Transmembrane</keyword>
<evidence type="ECO:0000256" key="2">
    <source>
        <dbReference type="ARBA" id="ARBA00022475"/>
    </source>
</evidence>
<reference evidence="5 6" key="1">
    <citation type="submission" date="2020-08" db="EMBL/GenBank/DDBJ databases">
        <authorList>
            <person name="Koutsovoulos G."/>
            <person name="Danchin GJ E."/>
        </authorList>
    </citation>
    <scope>NUCLEOTIDE SEQUENCE [LARGE SCALE GENOMIC DNA]</scope>
</reference>
<gene>
    <name evidence="5" type="ORF">MENT_LOCUS54617</name>
</gene>
<organism evidence="5 6">
    <name type="scientific">Meloidogyne enterolobii</name>
    <name type="common">Root-knot nematode worm</name>
    <name type="synonym">Meloidogyne mayaguensis</name>
    <dbReference type="NCBI Taxonomy" id="390850"/>
    <lineage>
        <taxon>Eukaryota</taxon>
        <taxon>Metazoa</taxon>
        <taxon>Ecdysozoa</taxon>
        <taxon>Nematoda</taxon>
        <taxon>Chromadorea</taxon>
        <taxon>Rhabditida</taxon>
        <taxon>Tylenchina</taxon>
        <taxon>Tylenchomorpha</taxon>
        <taxon>Tylenchoidea</taxon>
        <taxon>Meloidogynidae</taxon>
        <taxon>Meloidogyninae</taxon>
        <taxon>Meloidogyne</taxon>
    </lineage>
</organism>
<evidence type="ECO:0000313" key="5">
    <source>
        <dbReference type="EMBL" id="CAD2201090.1"/>
    </source>
</evidence>
<dbReference type="PANTHER" id="PTHR43294:SF21">
    <property type="entry name" value="CATION TRANSPORTING ATPASE"/>
    <property type="match status" value="1"/>
</dbReference>
<dbReference type="GO" id="GO:0005886">
    <property type="term" value="C:plasma membrane"/>
    <property type="evidence" value="ECO:0007669"/>
    <property type="project" value="UniProtKB-SubCell"/>
</dbReference>
<dbReference type="InterPro" id="IPR050510">
    <property type="entry name" value="Cation_transp_ATPase_P-type"/>
</dbReference>
<dbReference type="GO" id="GO:0006883">
    <property type="term" value="P:intracellular sodium ion homeostasis"/>
    <property type="evidence" value="ECO:0007669"/>
    <property type="project" value="TreeGrafter"/>
</dbReference>
<dbReference type="GO" id="GO:0030007">
    <property type="term" value="P:intracellular potassium ion homeostasis"/>
    <property type="evidence" value="ECO:0007669"/>
    <property type="project" value="TreeGrafter"/>
</dbReference>
<keyword evidence="3" id="KW-0472">Membrane</keyword>
<comment type="caution">
    <text evidence="5">The sequence shown here is derived from an EMBL/GenBank/DDBJ whole genome shotgun (WGS) entry which is preliminary data.</text>
</comment>
<proteinExistence type="predicted"/>
<evidence type="ECO:0000256" key="3">
    <source>
        <dbReference type="SAM" id="Phobius"/>
    </source>
</evidence>
<evidence type="ECO:0000256" key="1">
    <source>
        <dbReference type="ARBA" id="ARBA00004651"/>
    </source>
</evidence>
<dbReference type="GO" id="GO:0036376">
    <property type="term" value="P:sodium ion export across plasma membrane"/>
    <property type="evidence" value="ECO:0007669"/>
    <property type="project" value="TreeGrafter"/>
</dbReference>
<dbReference type="PANTHER" id="PTHR43294">
    <property type="entry name" value="SODIUM/POTASSIUM-TRANSPORTING ATPASE SUBUNIT ALPHA"/>
    <property type="match status" value="1"/>
</dbReference>
<feature type="transmembrane region" description="Helical" evidence="3">
    <location>
        <begin position="143"/>
        <end position="167"/>
    </location>
</feature>
<dbReference type="Pfam" id="PF00689">
    <property type="entry name" value="Cation_ATPase_C"/>
    <property type="match status" value="1"/>
</dbReference>
<dbReference type="GO" id="GO:1902600">
    <property type="term" value="P:proton transmembrane transport"/>
    <property type="evidence" value="ECO:0007669"/>
    <property type="project" value="TreeGrafter"/>
</dbReference>